<gene>
    <name evidence="1" type="ORF">HNY73_010723</name>
</gene>
<accession>A0A8T0F6T6</accession>
<reference evidence="1" key="2">
    <citation type="submission" date="2020-06" db="EMBL/GenBank/DDBJ databases">
        <authorList>
            <person name="Sheffer M."/>
        </authorList>
    </citation>
    <scope>NUCLEOTIDE SEQUENCE</scope>
</reference>
<protein>
    <submittedName>
        <fullName evidence="1">Uncharacterized protein</fullName>
    </submittedName>
</protein>
<dbReference type="AlphaFoldDB" id="A0A8T0F6T6"/>
<reference evidence="1" key="1">
    <citation type="journal article" date="2020" name="bioRxiv">
        <title>Chromosome-level reference genome of the European wasp spider Argiope bruennichi: a resource for studies on range expansion and evolutionary adaptation.</title>
        <authorList>
            <person name="Sheffer M.M."/>
            <person name="Hoppe A."/>
            <person name="Krehenwinkel H."/>
            <person name="Uhl G."/>
            <person name="Kuss A.W."/>
            <person name="Jensen L."/>
            <person name="Jensen C."/>
            <person name="Gillespie R.G."/>
            <person name="Hoff K.J."/>
            <person name="Prost S."/>
        </authorList>
    </citation>
    <scope>NUCLEOTIDE SEQUENCE</scope>
</reference>
<evidence type="ECO:0000313" key="1">
    <source>
        <dbReference type="EMBL" id="KAF8785139.1"/>
    </source>
</evidence>
<comment type="caution">
    <text evidence="1">The sequence shown here is derived from an EMBL/GenBank/DDBJ whole genome shotgun (WGS) entry which is preliminary data.</text>
</comment>
<proteinExistence type="predicted"/>
<sequence>MTGMYFCPTVAYISHSEVPRHPDECRSHLPHFARKCRNNNCYAHCKDSFSCNMLDVGILLKKNMSKWSSTNARTSAKKRDRISCASKKRIKELTTSQEESYSYTSDLVVIQRTQFGSGLSFAEQFHGPNRITAKKPHERYLVEKWESTKPHHTSHSSRLIYGISTKVRRRYSSEESHYARKRRIQNVIGRCESSCRDLRGLEVNLLSPASRGFCGTYFCFLHQNLRLPVKPEDQDFVLKILIKIPCVNSQRNFGATIDERIS</sequence>
<name>A0A8T0F6T6_ARGBR</name>
<keyword evidence="2" id="KW-1185">Reference proteome</keyword>
<organism evidence="1 2">
    <name type="scientific">Argiope bruennichi</name>
    <name type="common">Wasp spider</name>
    <name type="synonym">Aranea bruennichi</name>
    <dbReference type="NCBI Taxonomy" id="94029"/>
    <lineage>
        <taxon>Eukaryota</taxon>
        <taxon>Metazoa</taxon>
        <taxon>Ecdysozoa</taxon>
        <taxon>Arthropoda</taxon>
        <taxon>Chelicerata</taxon>
        <taxon>Arachnida</taxon>
        <taxon>Araneae</taxon>
        <taxon>Araneomorphae</taxon>
        <taxon>Entelegynae</taxon>
        <taxon>Araneoidea</taxon>
        <taxon>Araneidae</taxon>
        <taxon>Argiope</taxon>
    </lineage>
</organism>
<evidence type="ECO:0000313" key="2">
    <source>
        <dbReference type="Proteomes" id="UP000807504"/>
    </source>
</evidence>
<dbReference type="EMBL" id="JABXBU010000030">
    <property type="protein sequence ID" value="KAF8785139.1"/>
    <property type="molecule type" value="Genomic_DNA"/>
</dbReference>
<dbReference type="Proteomes" id="UP000807504">
    <property type="component" value="Unassembled WGS sequence"/>
</dbReference>